<dbReference type="InterPro" id="IPR023210">
    <property type="entry name" value="NADP_OxRdtase_dom"/>
</dbReference>
<organism evidence="2 3">
    <name type="scientific">Candidatus Desantisbacteria bacterium CG_4_10_14_0_8_um_filter_48_22</name>
    <dbReference type="NCBI Taxonomy" id="1974543"/>
    <lineage>
        <taxon>Bacteria</taxon>
        <taxon>Candidatus Desantisiibacteriota</taxon>
    </lineage>
</organism>
<dbReference type="InterPro" id="IPR036812">
    <property type="entry name" value="NAD(P)_OxRdtase_dom_sf"/>
</dbReference>
<evidence type="ECO:0000313" key="2">
    <source>
        <dbReference type="EMBL" id="PIZ17355.1"/>
    </source>
</evidence>
<evidence type="ECO:0000259" key="1">
    <source>
        <dbReference type="Pfam" id="PF00248"/>
    </source>
</evidence>
<dbReference type="PANTHER" id="PTHR43312">
    <property type="entry name" value="D-THREO-ALDOSE 1-DEHYDROGENASE"/>
    <property type="match status" value="1"/>
</dbReference>
<sequence>MMEFRKLGSTGLKVSVVGLGTLGFARVGLFNKGEEGVKEISYIVNRALDLGINFVDTAFAYGNGVAETGVGAVVKARRKDCIVLSRSHVWQTSEKPEDTASSIDNSLKRLNMEAIDVFEVHDVTKSESYKMVREKGIYDVVKKAKKDGKL</sequence>
<accession>A0A2M7SCV7</accession>
<dbReference type="AlphaFoldDB" id="A0A2M7SCV7"/>
<dbReference type="Gene3D" id="3.20.20.100">
    <property type="entry name" value="NADP-dependent oxidoreductase domain"/>
    <property type="match status" value="1"/>
</dbReference>
<proteinExistence type="predicted"/>
<gene>
    <name evidence="2" type="ORF">COY52_04690</name>
</gene>
<name>A0A2M7SCV7_9BACT</name>
<dbReference type="PANTHER" id="PTHR43312:SF1">
    <property type="entry name" value="NADP-DEPENDENT OXIDOREDUCTASE DOMAIN-CONTAINING PROTEIN"/>
    <property type="match status" value="1"/>
</dbReference>
<evidence type="ECO:0000313" key="3">
    <source>
        <dbReference type="Proteomes" id="UP000229307"/>
    </source>
</evidence>
<feature type="non-terminal residue" evidence="2">
    <location>
        <position position="150"/>
    </location>
</feature>
<dbReference type="Pfam" id="PF00248">
    <property type="entry name" value="Aldo_ket_red"/>
    <property type="match status" value="1"/>
</dbReference>
<dbReference type="Proteomes" id="UP000229307">
    <property type="component" value="Unassembled WGS sequence"/>
</dbReference>
<comment type="caution">
    <text evidence="2">The sequence shown here is derived from an EMBL/GenBank/DDBJ whole genome shotgun (WGS) entry which is preliminary data.</text>
</comment>
<protein>
    <recommendedName>
        <fullName evidence="1">NADP-dependent oxidoreductase domain-containing protein</fullName>
    </recommendedName>
</protein>
<dbReference type="InterPro" id="IPR053135">
    <property type="entry name" value="AKR2_Oxidoreductase"/>
</dbReference>
<dbReference type="SUPFAM" id="SSF51430">
    <property type="entry name" value="NAD(P)-linked oxidoreductase"/>
    <property type="match status" value="1"/>
</dbReference>
<feature type="domain" description="NADP-dependent oxidoreductase" evidence="1">
    <location>
        <begin position="18"/>
        <end position="149"/>
    </location>
</feature>
<reference evidence="3" key="1">
    <citation type="submission" date="2017-09" db="EMBL/GenBank/DDBJ databases">
        <title>Depth-based differentiation of microbial function through sediment-hosted aquifers and enrichment of novel symbionts in the deep terrestrial subsurface.</title>
        <authorList>
            <person name="Probst A.J."/>
            <person name="Ladd B."/>
            <person name="Jarett J.K."/>
            <person name="Geller-Mcgrath D.E."/>
            <person name="Sieber C.M.K."/>
            <person name="Emerson J.B."/>
            <person name="Anantharaman K."/>
            <person name="Thomas B.C."/>
            <person name="Malmstrom R."/>
            <person name="Stieglmeier M."/>
            <person name="Klingl A."/>
            <person name="Woyke T."/>
            <person name="Ryan C.M."/>
            <person name="Banfield J.F."/>
        </authorList>
    </citation>
    <scope>NUCLEOTIDE SEQUENCE [LARGE SCALE GENOMIC DNA]</scope>
</reference>
<dbReference type="EMBL" id="PFMR01000124">
    <property type="protein sequence ID" value="PIZ17355.1"/>
    <property type="molecule type" value="Genomic_DNA"/>
</dbReference>